<sequence length="86" mass="9418">MTACRKVIVQADGGTLWRDVVSAVIALVLDARWSVDCRAQLIFGIGQVLSVLDDWGELERMLGVFVARMEEPLKPLLAKLPAEPLG</sequence>
<dbReference type="EMBL" id="CAUYUJ010014782">
    <property type="protein sequence ID" value="CAK0845953.1"/>
    <property type="molecule type" value="Genomic_DNA"/>
</dbReference>
<name>A0ABN9TJ19_9DINO</name>
<feature type="non-terminal residue" evidence="1">
    <location>
        <position position="86"/>
    </location>
</feature>
<evidence type="ECO:0000313" key="2">
    <source>
        <dbReference type="Proteomes" id="UP001189429"/>
    </source>
</evidence>
<dbReference type="Proteomes" id="UP001189429">
    <property type="component" value="Unassembled WGS sequence"/>
</dbReference>
<evidence type="ECO:0000313" key="1">
    <source>
        <dbReference type="EMBL" id="CAK0845953.1"/>
    </source>
</evidence>
<reference evidence="1" key="1">
    <citation type="submission" date="2023-10" db="EMBL/GenBank/DDBJ databases">
        <authorList>
            <person name="Chen Y."/>
            <person name="Shah S."/>
            <person name="Dougan E. K."/>
            <person name="Thang M."/>
            <person name="Chan C."/>
        </authorList>
    </citation>
    <scope>NUCLEOTIDE SEQUENCE [LARGE SCALE GENOMIC DNA]</scope>
</reference>
<accession>A0ABN9TJ19</accession>
<keyword evidence="2" id="KW-1185">Reference proteome</keyword>
<gene>
    <name evidence="1" type="ORF">PCOR1329_LOCUS39591</name>
</gene>
<proteinExistence type="predicted"/>
<organism evidence="1 2">
    <name type="scientific">Prorocentrum cordatum</name>
    <dbReference type="NCBI Taxonomy" id="2364126"/>
    <lineage>
        <taxon>Eukaryota</taxon>
        <taxon>Sar</taxon>
        <taxon>Alveolata</taxon>
        <taxon>Dinophyceae</taxon>
        <taxon>Prorocentrales</taxon>
        <taxon>Prorocentraceae</taxon>
        <taxon>Prorocentrum</taxon>
    </lineage>
</organism>
<comment type="caution">
    <text evidence="1">The sequence shown here is derived from an EMBL/GenBank/DDBJ whole genome shotgun (WGS) entry which is preliminary data.</text>
</comment>
<protein>
    <submittedName>
        <fullName evidence="1">Uncharacterized protein</fullName>
    </submittedName>
</protein>